<name>A0A9E8HHH1_9ALTE</name>
<evidence type="ECO:0000313" key="2">
    <source>
        <dbReference type="Proteomes" id="UP001164472"/>
    </source>
</evidence>
<organism evidence="1 2">
    <name type="scientific">Alkalimarinus sediminis</name>
    <dbReference type="NCBI Taxonomy" id="1632866"/>
    <lineage>
        <taxon>Bacteria</taxon>
        <taxon>Pseudomonadati</taxon>
        <taxon>Pseudomonadota</taxon>
        <taxon>Gammaproteobacteria</taxon>
        <taxon>Alteromonadales</taxon>
        <taxon>Alteromonadaceae</taxon>
        <taxon>Alkalimarinus</taxon>
    </lineage>
</organism>
<reference evidence="1" key="1">
    <citation type="submission" date="2022-07" db="EMBL/GenBank/DDBJ databases">
        <title>Alkalimarinus sp. nov., isolated from gut of a Alitta virens.</title>
        <authorList>
            <person name="Yang A.I."/>
            <person name="Shin N.-R."/>
        </authorList>
    </citation>
    <scope>NUCLEOTIDE SEQUENCE</scope>
    <source>
        <strain evidence="1">FA028</strain>
    </source>
</reference>
<dbReference type="AlphaFoldDB" id="A0A9E8HHH1"/>
<evidence type="ECO:0000313" key="1">
    <source>
        <dbReference type="EMBL" id="UZW74380.1"/>
    </source>
</evidence>
<keyword evidence="2" id="KW-1185">Reference proteome</keyword>
<dbReference type="EMBL" id="CP101527">
    <property type="protein sequence ID" value="UZW74380.1"/>
    <property type="molecule type" value="Genomic_DNA"/>
</dbReference>
<dbReference type="RefSeq" id="WP_251812913.1">
    <property type="nucleotide sequence ID" value="NZ_CP101527.1"/>
</dbReference>
<proteinExistence type="predicted"/>
<gene>
    <name evidence="1" type="ORF">NNL22_15350</name>
</gene>
<dbReference type="Proteomes" id="UP001164472">
    <property type="component" value="Chromosome"/>
</dbReference>
<sequence>MARLTESKQTFDAIKEKAFQNAVKLGTYKTRSTFSPGRAVISFSDICSKASRARAF</sequence>
<protein>
    <submittedName>
        <fullName evidence="1">Uncharacterized protein</fullName>
    </submittedName>
</protein>
<dbReference type="KEGG" id="asem:NNL22_15350"/>
<accession>A0A9E8HHH1</accession>